<protein>
    <submittedName>
        <fullName evidence="1">Uncharacterized protein</fullName>
    </submittedName>
</protein>
<comment type="caution">
    <text evidence="1">The sequence shown here is derived from an EMBL/GenBank/DDBJ whole genome shotgun (WGS) entry which is preliminary data.</text>
</comment>
<dbReference type="Proteomes" id="UP001162992">
    <property type="component" value="Chromosome 13"/>
</dbReference>
<evidence type="ECO:0000313" key="2">
    <source>
        <dbReference type="Proteomes" id="UP001162992"/>
    </source>
</evidence>
<keyword evidence="2" id="KW-1185">Reference proteome</keyword>
<gene>
    <name evidence="1" type="ORF">O6H91_13G046400</name>
</gene>
<name>A0ACC2BUV0_DIPCM</name>
<reference evidence="2" key="1">
    <citation type="journal article" date="2024" name="Proc. Natl. Acad. Sci. U.S.A.">
        <title>Extraordinary preservation of gene collinearity over three hundred million years revealed in homosporous lycophytes.</title>
        <authorList>
            <person name="Li C."/>
            <person name="Wickell D."/>
            <person name="Kuo L.Y."/>
            <person name="Chen X."/>
            <person name="Nie B."/>
            <person name="Liao X."/>
            <person name="Peng D."/>
            <person name="Ji J."/>
            <person name="Jenkins J."/>
            <person name="Williams M."/>
            <person name="Shu S."/>
            <person name="Plott C."/>
            <person name="Barry K."/>
            <person name="Rajasekar S."/>
            <person name="Grimwood J."/>
            <person name="Han X."/>
            <person name="Sun S."/>
            <person name="Hou Z."/>
            <person name="He W."/>
            <person name="Dai G."/>
            <person name="Sun C."/>
            <person name="Schmutz J."/>
            <person name="Leebens-Mack J.H."/>
            <person name="Li F.W."/>
            <person name="Wang L."/>
        </authorList>
    </citation>
    <scope>NUCLEOTIDE SEQUENCE [LARGE SCALE GENOMIC DNA]</scope>
    <source>
        <strain evidence="2">cv. PW_Plant_1</strain>
    </source>
</reference>
<proteinExistence type="predicted"/>
<dbReference type="EMBL" id="CM055104">
    <property type="protein sequence ID" value="KAJ7533393.1"/>
    <property type="molecule type" value="Genomic_DNA"/>
</dbReference>
<evidence type="ECO:0000313" key="1">
    <source>
        <dbReference type="EMBL" id="KAJ7533393.1"/>
    </source>
</evidence>
<sequence length="222" mass="24575">MGDALCSTCTMDHKNHHIVQIRRSSYHDVIRVSEIHKVLDIAGVQTYIINSAKVVFLNERPQPRQAKGVTKTCETCERSLLDTFRYCSLGCKLAGINKNHDMTFVLQSRMQSNDVNAGYSSNNSAKKARSEKATQAQQSGTAKSMSLSDIAVLKTVQEIEVLGEFFEKAEKPHISHFTVRPSPNLSNLSQATPSPIIINRTAKRRKGVPHRAPLGCDLIASL</sequence>
<accession>A0ACC2BUV0</accession>
<organism evidence="1 2">
    <name type="scientific">Diphasiastrum complanatum</name>
    <name type="common">Issler's clubmoss</name>
    <name type="synonym">Lycopodium complanatum</name>
    <dbReference type="NCBI Taxonomy" id="34168"/>
    <lineage>
        <taxon>Eukaryota</taxon>
        <taxon>Viridiplantae</taxon>
        <taxon>Streptophyta</taxon>
        <taxon>Embryophyta</taxon>
        <taxon>Tracheophyta</taxon>
        <taxon>Lycopodiopsida</taxon>
        <taxon>Lycopodiales</taxon>
        <taxon>Lycopodiaceae</taxon>
        <taxon>Lycopodioideae</taxon>
        <taxon>Diphasiastrum</taxon>
    </lineage>
</organism>